<evidence type="ECO:0000313" key="6">
    <source>
        <dbReference type="Proteomes" id="UP000680865"/>
    </source>
</evidence>
<proteinExistence type="inferred from homology"/>
<accession>A0A919VXX4</accession>
<dbReference type="InterPro" id="IPR036291">
    <property type="entry name" value="NAD(P)-bd_dom_sf"/>
</dbReference>
<dbReference type="CDD" id="cd05374">
    <property type="entry name" value="17beta-HSD-like_SDR_c"/>
    <property type="match status" value="1"/>
</dbReference>
<dbReference type="PANTHER" id="PTHR43976">
    <property type="entry name" value="SHORT CHAIN DEHYDROGENASE"/>
    <property type="match status" value="1"/>
</dbReference>
<dbReference type="Pfam" id="PF00106">
    <property type="entry name" value="adh_short"/>
    <property type="match status" value="1"/>
</dbReference>
<feature type="domain" description="Ketoreductase" evidence="4">
    <location>
        <begin position="3"/>
        <end position="189"/>
    </location>
</feature>
<keyword evidence="6" id="KW-1185">Reference proteome</keyword>
<evidence type="ECO:0000313" key="5">
    <source>
        <dbReference type="EMBL" id="GIM81406.1"/>
    </source>
</evidence>
<dbReference type="InterPro" id="IPR057326">
    <property type="entry name" value="KR_dom"/>
</dbReference>
<name>A0A919VXX4_9ACTN</name>
<dbReference type="Proteomes" id="UP000680865">
    <property type="component" value="Unassembled WGS sequence"/>
</dbReference>
<dbReference type="Gene3D" id="3.40.50.720">
    <property type="entry name" value="NAD(P)-binding Rossmann-like Domain"/>
    <property type="match status" value="1"/>
</dbReference>
<dbReference type="PRINTS" id="PR00080">
    <property type="entry name" value="SDRFAMILY"/>
</dbReference>
<comment type="caution">
    <text evidence="5">The sequence shown here is derived from an EMBL/GenBank/DDBJ whole genome shotgun (WGS) entry which is preliminary data.</text>
</comment>
<dbReference type="PRINTS" id="PR00081">
    <property type="entry name" value="GDHRDH"/>
</dbReference>
<dbReference type="InterPro" id="IPR051911">
    <property type="entry name" value="SDR_oxidoreductase"/>
</dbReference>
<dbReference type="GO" id="GO:0016491">
    <property type="term" value="F:oxidoreductase activity"/>
    <property type="evidence" value="ECO:0007669"/>
    <property type="project" value="UniProtKB-KW"/>
</dbReference>
<dbReference type="RefSeq" id="WP_213002043.1">
    <property type="nucleotide sequence ID" value="NZ_BAAATW010000024.1"/>
</dbReference>
<dbReference type="AlphaFoldDB" id="A0A919VXX4"/>
<dbReference type="PANTHER" id="PTHR43976:SF16">
    <property type="entry name" value="SHORT-CHAIN DEHYDROGENASE_REDUCTASE FAMILY PROTEIN"/>
    <property type="match status" value="1"/>
</dbReference>
<dbReference type="EMBL" id="BOQP01000046">
    <property type="protein sequence ID" value="GIM81406.1"/>
    <property type="molecule type" value="Genomic_DNA"/>
</dbReference>
<gene>
    <name evidence="5" type="ORF">Aco04nite_76420</name>
</gene>
<comment type="similarity">
    <text evidence="1 3">Belongs to the short-chain dehydrogenases/reductases (SDR) family.</text>
</comment>
<organism evidence="5 6">
    <name type="scientific">Winogradskya consettensis</name>
    <dbReference type="NCBI Taxonomy" id="113560"/>
    <lineage>
        <taxon>Bacteria</taxon>
        <taxon>Bacillati</taxon>
        <taxon>Actinomycetota</taxon>
        <taxon>Actinomycetes</taxon>
        <taxon>Micromonosporales</taxon>
        <taxon>Micromonosporaceae</taxon>
        <taxon>Winogradskya</taxon>
    </lineage>
</organism>
<evidence type="ECO:0000256" key="1">
    <source>
        <dbReference type="ARBA" id="ARBA00006484"/>
    </source>
</evidence>
<keyword evidence="2" id="KW-0560">Oxidoreductase</keyword>
<evidence type="ECO:0000256" key="2">
    <source>
        <dbReference type="ARBA" id="ARBA00023002"/>
    </source>
</evidence>
<dbReference type="SMART" id="SM00822">
    <property type="entry name" value="PKS_KR"/>
    <property type="match status" value="1"/>
</dbReference>
<dbReference type="SUPFAM" id="SSF51735">
    <property type="entry name" value="NAD(P)-binding Rossmann-fold domains"/>
    <property type="match status" value="1"/>
</dbReference>
<dbReference type="InterPro" id="IPR002347">
    <property type="entry name" value="SDR_fam"/>
</dbReference>
<sequence length="291" mass="30633">MSRTWLVTGASRGLGRSIAVAILENGDNLVATARRISDLSGLGDKYGERVRTVALDVTDPGAARDAVEAAVDTFGRLDVVVNNAGYADSAPFEEMPDDVFRAQVEANFFGVVNVTRAALPVLRTQRSGLFLQVSSVGGRVGGTAGISAYQAAKFAVEGLTLSLAKEVAPFGVRAVIVEPGAFRTDWGGSSMEIAAAGADYRESVGFMHDYRANAAGKEAGDPDRAARILVQLPDLAELPQRLLLGSDAARITEIAEQDWLAETRAWAAVSAATDFSSDADLGDVQSLVNSR</sequence>
<reference evidence="5" key="1">
    <citation type="submission" date="2021-03" db="EMBL/GenBank/DDBJ databases">
        <title>Whole genome shotgun sequence of Actinoplanes consettensis NBRC 14913.</title>
        <authorList>
            <person name="Komaki H."/>
            <person name="Tamura T."/>
        </authorList>
    </citation>
    <scope>NUCLEOTIDE SEQUENCE</scope>
    <source>
        <strain evidence="5">NBRC 14913</strain>
    </source>
</reference>
<protein>
    <submittedName>
        <fullName evidence="5">Short-chain dehydrogenase/reductase</fullName>
    </submittedName>
</protein>
<evidence type="ECO:0000256" key="3">
    <source>
        <dbReference type="RuleBase" id="RU000363"/>
    </source>
</evidence>
<evidence type="ECO:0000259" key="4">
    <source>
        <dbReference type="SMART" id="SM00822"/>
    </source>
</evidence>